<dbReference type="GO" id="GO:0045053">
    <property type="term" value="P:protein retention in Golgi apparatus"/>
    <property type="evidence" value="ECO:0007669"/>
    <property type="project" value="TreeGrafter"/>
</dbReference>
<keyword evidence="3" id="KW-0445">Lipid transport</keyword>
<evidence type="ECO:0000256" key="2">
    <source>
        <dbReference type="ARBA" id="ARBA00022448"/>
    </source>
</evidence>
<evidence type="ECO:0000259" key="5">
    <source>
        <dbReference type="Pfam" id="PF12624"/>
    </source>
</evidence>
<evidence type="ECO:0000259" key="7">
    <source>
        <dbReference type="Pfam" id="PF25036"/>
    </source>
</evidence>
<dbReference type="GO" id="GO:0007005">
    <property type="term" value="P:mitochondrion organization"/>
    <property type="evidence" value="ECO:0007669"/>
    <property type="project" value="TreeGrafter"/>
</dbReference>
<gene>
    <name evidence="10" type="primary">vps13c</name>
</gene>
<feature type="domain" description="VPS13-like middle region" evidence="6">
    <location>
        <begin position="1550"/>
        <end position="2343"/>
    </location>
</feature>
<dbReference type="InParanoid" id="A0A2I4CVG2"/>
<evidence type="ECO:0000259" key="8">
    <source>
        <dbReference type="Pfam" id="PF25037"/>
    </source>
</evidence>
<dbReference type="Proteomes" id="UP000192220">
    <property type="component" value="Unplaced"/>
</dbReference>
<name>A0A2I4CVG2_AUSLI</name>
<dbReference type="CTD" id="54832"/>
<organism evidence="9 10">
    <name type="scientific">Austrofundulus limnaeus</name>
    <name type="common">Annual killifish</name>
    <dbReference type="NCBI Taxonomy" id="52670"/>
    <lineage>
        <taxon>Eukaryota</taxon>
        <taxon>Metazoa</taxon>
        <taxon>Chordata</taxon>
        <taxon>Craniata</taxon>
        <taxon>Vertebrata</taxon>
        <taxon>Euteleostomi</taxon>
        <taxon>Actinopterygii</taxon>
        <taxon>Neopterygii</taxon>
        <taxon>Teleostei</taxon>
        <taxon>Neoteleostei</taxon>
        <taxon>Acanthomorphata</taxon>
        <taxon>Ovalentaria</taxon>
        <taxon>Atherinomorphae</taxon>
        <taxon>Cyprinodontiformes</taxon>
        <taxon>Rivulidae</taxon>
        <taxon>Austrofundulus</taxon>
    </lineage>
</organism>
<evidence type="ECO:0000259" key="6">
    <source>
        <dbReference type="Pfam" id="PF25033"/>
    </source>
</evidence>
<dbReference type="Pfam" id="PF25036">
    <property type="entry name" value="VPS13_VAB"/>
    <property type="match status" value="1"/>
</dbReference>
<accession>A0A2I4CVG2</accession>
<dbReference type="InterPro" id="IPR056748">
    <property type="entry name" value="VPS13-like_C"/>
</dbReference>
<evidence type="ECO:0000313" key="10">
    <source>
        <dbReference type="RefSeq" id="XP_013883981.1"/>
    </source>
</evidence>
<protein>
    <submittedName>
        <fullName evidence="10">Vacuolar protein sorting-associated protein 13C</fullName>
    </submittedName>
</protein>
<evidence type="ECO:0000256" key="4">
    <source>
        <dbReference type="SAM" id="MobiDB-lite"/>
    </source>
</evidence>
<dbReference type="Pfam" id="PF25033">
    <property type="entry name" value="VPS13_M"/>
    <property type="match status" value="2"/>
</dbReference>
<dbReference type="InterPro" id="IPR037197">
    <property type="entry name" value="WWE_dom_sf"/>
</dbReference>
<feature type="region of interest" description="Disordered" evidence="4">
    <location>
        <begin position="1498"/>
        <end position="1523"/>
    </location>
</feature>
<dbReference type="Pfam" id="PF12624">
    <property type="entry name" value="VPS13_N"/>
    <property type="match status" value="1"/>
</dbReference>
<keyword evidence="2" id="KW-0813">Transport</keyword>
<feature type="region of interest" description="Disordered" evidence="4">
    <location>
        <begin position="2006"/>
        <end position="2030"/>
    </location>
</feature>
<dbReference type="InterPro" id="IPR056747">
    <property type="entry name" value="VPS13-like_M"/>
</dbReference>
<feature type="compositionally biased region" description="Polar residues" evidence="4">
    <location>
        <begin position="1498"/>
        <end position="1508"/>
    </location>
</feature>
<sequence length="3683" mass="409667">MVFESLVSDLLNRFIGDYVENLDKSQLKIGIWGGNVVLENLRVKENALGEFDVPFKIKAGQIGKLTLKIPWKNLYSDAVVATLEGLYLLVVPGANIKYDAAKEERYQQELKQRELQRIEEALQTAARRNKPEDEKKDTFVEKLATQVIKNLQVKISSIHVRYEDDLSDPQCPLSMGVTLSELSLQTTDENWKPCILNDAAKIFYKLGRLESLCAYWNVNSPMYYRQSWQDIVAQLKSGISGKVQELPHYQYIFKPIFASAKICINPAAEVQLKSPKADCQLEVQNIAIEMTKPQYLSMVDLLESIDLMTKNASYRKFRPDVPVHENAKLWWRYGFNSIMEVHIRRINQMWTWSNIRRHRENLKAYRIAYKTKLLSQSKSAPDIEQQVQDLEKVLDVFNITLARQQAQMEVIRSGQKVAGKKAGDQKQGGGFFSGWFGWKGKKEEQELEESKESEGSGLDQLMTAEEKEKLYTAIGYSGSSHNLTLPKQYVAVIVSFQLLRTSVTIKEQHDVPEILNVLMLNLSTKISQRPGAQAVRVETALEHWYVTGLQQNGTVPSLIASVGDSSSSLLSAVFELNPEESSGDQMLRVHSQPVEIIYDAVTVNSVVDFFKMGKSVDLEVLTSATLSKLEEIKEKTASGLSHIIETRKVLDLKIDLKPSYLLIPKSGFYSDRSDLIIVDFGSFQLHSVDQSGHGSTSPSSSSLEDIMDRAYERYNVGLRRVQLLYSKSGEAWKSARLQSSSVQHVLHPLDFTLHLAKCMVDNDARMPKLKVSGELPLLHVKISDQKIRSVLELVDSIPIPKMDSSPSTPTEKVLPLTKVRPLAADLHPVLLDTFETDSDEDASEKSTDEEHQRSAVEDLINVHFKFEVREVLLELTRQMNQEKTVLSFSVCQLGAEGRMRSFDLSVTSYLQRVALDYCDLPDGRKPLHLISSSKQQGSNLLKVEFIKADPTGPSFQTLFNNTEQTLKVEFSSLDFLLHTKALLATVSYLSNATPPQLPTARDQEAKKQVESSAQSRTVSKGGKDSSVFSFKLFAVLGCFHVEVCDDRSKIADIRVQGMDGSVLVRAKETEVFARLRDIVVTDANPTTIHRQAVSIVGKEVFSFKLSLLPGATEGDGYSDMSKVDGKITLSLGCIQIVYIHQFLMSLLMFVDNFQTAKEALSTATAQAAEKAASSVRDFAQKSFRLAMDVRLKAPLIIIPQSSTSHNALVIDLGLITVGNSFSLQPAKGFSLPAVLEKMVVKLTQLKLGRKTLNSSDQDIEILQPINLELLVIRNLSGSWFSELPGVRVQGLLQSLRISLGEEDLGVLMKILVENIGEGSKKHNMDVKGQAAQEKAEQVEVKSLQSRPDGQATATSGGLAENAINVLLNFEVKEVLLSLKKPMEQKESPFLVFLLRHLGVNTKVRKFDMCATTFIKEVSMKCLEFKDSSGEPLCLISSSVESEAELLKVEYHKADRCGPDFSSVYKNTEQMINVTFTSLDVMLHTEALLSTMNFLSTTLSSGSAPSTQKDVPPKTEERTASAKSTALVSPVDSDVWDLKVAVTLGAFNVLVCDQTCNMADIKVQGINGSLLMQGPQTHVSARLKDFIILNADPKSIHKKAISIVGDEVFSFSMSLTPNATEGAGYVDTSKCDGAIKLNVGCIQVVYLHKFVMSLLNFSNNFQTAKEALSAATAQAAEKAASSVRDFAQKSFRLAMDVRLKAPLIVVPQSSTSHDALVIDLGLITVGNGFSVVPIAGCPLPAVMDSMDMQLTELKLSRTCLDPDLCRPSIELLEPVNLNLNIKRNLSAGWYKNMAAVEVNGDLKPMKLELSQDDLRVLLRILMENLKEAGGPDPNAPRQETSLHVPSTRSPPTGESEKPAESSGESVETVKFNFNIESLGLVLYHKNPEQQPTDLQHQQDLKLGEFALRLLRTSGKIMNDGSMEVNTVLTTCTLDDLRTGMDRVTSRMVGQKGEDSSQPMIDVTYRQSAADRDMVAVLQKLYLCASVEFLMAVTDFFLQALPQSPAATAPAATGEKLPLRQTTEPRPDSKTGSVVRTRLQAVVVDPEVVFVASLMKADAPALVASFQCDFTLQTEEDGSQTMRSNLRGLTVLACPFIRDEENKAVTTVLKPCSVALETKMRPDQPLSGSVTVEEVIVKISPVILNTVMTITAGMAAKPGAKKNQESEPDVSDLWSIMNIYNCNFWFLGVDQATEMTESYRETDRRNEGETFTARVKVVQMTLESGLGHRTVPLLLAESSVNAQARNWSSLLQLKADMTLEVNYFNELHAVWEPLIERIDGGQRRWNLELEIMNNPVVDKSPVHGDDFIFLPEPRTVINICSKDTMNITISKCSLSVFQNLAKAFSEGTASTFDYTLKEKPPFTLRNALGIPLIVQHSANLRLVGDPARGKLHELPADQSMDLVHSVFESSLRGKLSALQRQESCLFNLTVVPSGYSEISNIPVDRPGRRLFNVRGPMLPEAVSVLLQIDAAEGNKVITVRSPLQIKNHFSVPFVILKYCPRSRSLQSVGTAEPEKEFHVTLEAYRCQLFVRPGGHLDGQYAASSSCVSWKEQVHQSSEVRSVLQCPATDSSLLPLVVSTLAVPDDLRHITSCGEEDWDPAYIIHLHPVATFRNLLPYNVRYMMENSADFCELDEGSTSDLLNARVSGEIVSLALIQYQGHHWHGHMRIRPDMAEFFTVCLTCDSDSETTVDVSVHVSRTTGRLVMSLFSPYWIINKTSRVLQYRSEEVSFKHPAEYRDVILFSFRKSSLFSKSKIQLCISTSSWSDSFSLDTVGSYGCVRCPANNMDFLVGVSIQLSSFNLTRIVTMTPFYTLVNKSSYELEVGELIRESSTRWHYIPSTECLPLWPMNTSGKLCVRVVGSESSSKSFFFDRQDSGTLLSLDMCGGVIVDVSISTNASIISFTDYYEGAAPALLINHTAWVSISYRQSGSAQAWNLQPGEARRFVWDDPAGTRTLSWSHKNHSGELDLLKDDSGQFSVDSRSQIHWVSFLDGRQRVLLFTEDTAVVTKARQSEELEQFEQEVKVSLQNLGLSLINNSSRQEVAYIGITSSGVVWEYKPKNRWKPFNQKNINLLEKTYQSQLSGTKEGGWVVLENNMEVNLNTAVMMMRQPHSCPIRRNFLSGIQVEFKQSMHQRSLRAQLHWLQVDNQLLGAMFPIVFHPVPPPKSIALDSEPKPFIDISVITRFNQHTNVTQFKYFMALVQEMAVKIDQDFLEAVLALFTPDADPQTDRMKTGLIDRDLQRLQAEPTDVSQSDASGFSFFEYFHISPIKLHLSLTLSSSDDSSAKKSVALQPLKLLLKSIGATLTNVDDIIFKLAFFEVKYQFYSREKLMWAVGQHYSEQFLKQMYVLVLGLDVLGNPFGLIRGLSEGVEAFFYEPFQGAVQGPEEFAEGFVIGVRSLLGHTVGGAAGMVSKITGSVGKGLAAITMDKQYQQERREEMNRAPKDFKGSLAKGGKGLLKGVVGGVTGIVTKPVEGAKKEGAAGFFKGIGKGLVGVVARPTGGIVDMASSTFQGIQRAAESTEEVTKLRPVRLIKEDGIIRPFDLTESQGLDLFQRSGIKPLEGEVFRSFCPHPGHKKTNIIVTNRRVFCVKEMDFVGHFITDWECLYENFNGPPAVVGSELKIYCTEQQKLKLTKHQDSVRTIQLIDPTVAQNLHKAICEAEVAQQQHRMVRQKSQRFLRLSKKQ</sequence>
<dbReference type="PANTHER" id="PTHR16166">
    <property type="entry name" value="VACUOLAR PROTEIN SORTING-ASSOCIATED PROTEIN VPS13"/>
    <property type="match status" value="1"/>
</dbReference>
<dbReference type="Pfam" id="PF25037">
    <property type="entry name" value="VPS13_C"/>
    <property type="match status" value="1"/>
</dbReference>
<feature type="region of interest" description="Disordered" evidence="4">
    <location>
        <begin position="1826"/>
        <end position="1865"/>
    </location>
</feature>
<feature type="region of interest" description="Disordered" evidence="4">
    <location>
        <begin position="994"/>
        <end position="1023"/>
    </location>
</feature>
<evidence type="ECO:0000256" key="1">
    <source>
        <dbReference type="ARBA" id="ARBA00006545"/>
    </source>
</evidence>
<dbReference type="InterPro" id="IPR026847">
    <property type="entry name" value="VPS13"/>
</dbReference>
<dbReference type="PANTHER" id="PTHR16166:SF125">
    <property type="entry name" value="INTERMEMBRANE LIPID TRANSFER PROTEIN VPS13C"/>
    <property type="match status" value="1"/>
</dbReference>
<feature type="compositionally biased region" description="Polar residues" evidence="4">
    <location>
        <begin position="1836"/>
        <end position="1851"/>
    </location>
</feature>
<dbReference type="GO" id="GO:0006623">
    <property type="term" value="P:protein targeting to vacuole"/>
    <property type="evidence" value="ECO:0007669"/>
    <property type="project" value="TreeGrafter"/>
</dbReference>
<dbReference type="STRING" id="52670.A0A2I4CVG2"/>
<feature type="compositionally biased region" description="Basic and acidic residues" evidence="4">
    <location>
        <begin position="1510"/>
        <end position="1519"/>
    </location>
</feature>
<proteinExistence type="inferred from homology"/>
<dbReference type="RefSeq" id="XP_013883981.1">
    <property type="nucleotide sequence ID" value="XM_014028527.1"/>
</dbReference>
<dbReference type="InterPro" id="IPR026854">
    <property type="entry name" value="VPS13_N"/>
</dbReference>
<feature type="domain" description="Vacuolar protein sorting-associated protein 13 VPS13 adaptor binding" evidence="7">
    <location>
        <begin position="2418"/>
        <end position="2948"/>
    </location>
</feature>
<feature type="domain" description="Chorein N-terminal" evidence="5">
    <location>
        <begin position="2"/>
        <end position="802"/>
    </location>
</feature>
<feature type="domain" description="Intermembrane lipid transfer protein VPS13-like C-terminal" evidence="8">
    <location>
        <begin position="3525"/>
        <end position="3640"/>
    </location>
</feature>
<reference evidence="10" key="1">
    <citation type="submission" date="2025-08" db="UniProtKB">
        <authorList>
            <consortium name="RefSeq"/>
        </authorList>
    </citation>
    <scope>IDENTIFICATION</scope>
</reference>
<feature type="domain" description="VPS13-like middle region" evidence="6">
    <location>
        <begin position="1043"/>
        <end position="1499"/>
    </location>
</feature>
<dbReference type="KEGG" id="alim:106532474"/>
<dbReference type="InterPro" id="IPR009543">
    <property type="entry name" value="VPS13_VAB"/>
</dbReference>
<dbReference type="GeneID" id="106532474"/>
<evidence type="ECO:0000313" key="9">
    <source>
        <dbReference type="Proteomes" id="UP000192220"/>
    </source>
</evidence>
<evidence type="ECO:0000256" key="3">
    <source>
        <dbReference type="ARBA" id="ARBA00023055"/>
    </source>
</evidence>
<dbReference type="GO" id="GO:0006869">
    <property type="term" value="P:lipid transport"/>
    <property type="evidence" value="ECO:0007669"/>
    <property type="project" value="UniProtKB-KW"/>
</dbReference>
<comment type="similarity">
    <text evidence="1">Belongs to the VPS13 family.</text>
</comment>
<dbReference type="OrthoDB" id="428159at2759"/>
<dbReference type="SUPFAM" id="SSF117839">
    <property type="entry name" value="WWE domain"/>
    <property type="match status" value="1"/>
</dbReference>
<keyword evidence="9" id="KW-1185">Reference proteome</keyword>